<evidence type="ECO:0000313" key="3">
    <source>
        <dbReference type="Proteomes" id="UP000641025"/>
    </source>
</evidence>
<reference evidence="2 3" key="1">
    <citation type="submission" date="2020-12" db="EMBL/GenBank/DDBJ databases">
        <title>Geomonas sp. Red259, isolated from paddy soil.</title>
        <authorList>
            <person name="Xu Z."/>
            <person name="Zhang Z."/>
            <person name="Masuda Y."/>
            <person name="Itoh H."/>
            <person name="Senoo K."/>
        </authorList>
    </citation>
    <scope>NUCLEOTIDE SEQUENCE [LARGE SCALE GENOMIC DNA]</scope>
    <source>
        <strain evidence="2 3">Red259</strain>
    </source>
</reference>
<dbReference type="RefSeq" id="WP_199393951.1">
    <property type="nucleotide sequence ID" value="NZ_JAEMHK010000003.1"/>
</dbReference>
<evidence type="ECO:0008006" key="4">
    <source>
        <dbReference type="Google" id="ProtNLM"/>
    </source>
</evidence>
<organism evidence="2 3">
    <name type="scientific">Geomonas propionica</name>
    <dbReference type="NCBI Taxonomy" id="2798582"/>
    <lineage>
        <taxon>Bacteria</taxon>
        <taxon>Pseudomonadati</taxon>
        <taxon>Thermodesulfobacteriota</taxon>
        <taxon>Desulfuromonadia</taxon>
        <taxon>Geobacterales</taxon>
        <taxon>Geobacteraceae</taxon>
        <taxon>Geomonas</taxon>
    </lineage>
</organism>
<gene>
    <name evidence="2" type="ORF">JFN90_04670</name>
</gene>
<dbReference type="Proteomes" id="UP000641025">
    <property type="component" value="Unassembled WGS sequence"/>
</dbReference>
<dbReference type="EMBL" id="JAEMHK010000003">
    <property type="protein sequence ID" value="MBJ6799429.1"/>
    <property type="molecule type" value="Genomic_DNA"/>
</dbReference>
<keyword evidence="1" id="KW-1133">Transmembrane helix</keyword>
<keyword evidence="1" id="KW-0812">Transmembrane</keyword>
<protein>
    <recommendedName>
        <fullName evidence="4">Integral membrane protein</fullName>
    </recommendedName>
</protein>
<feature type="transmembrane region" description="Helical" evidence="1">
    <location>
        <begin position="39"/>
        <end position="61"/>
    </location>
</feature>
<accession>A0ABS0YNA0</accession>
<evidence type="ECO:0000313" key="2">
    <source>
        <dbReference type="EMBL" id="MBJ6799429.1"/>
    </source>
</evidence>
<proteinExistence type="predicted"/>
<feature type="transmembrane region" description="Helical" evidence="1">
    <location>
        <begin position="6"/>
        <end position="27"/>
    </location>
</feature>
<keyword evidence="3" id="KW-1185">Reference proteome</keyword>
<sequence length="70" mass="8006">MDSPFFALFIWSAIGAIYGVFFWSLYLAIKMKIETGSKVLLCVGLSCFQPVASLVFIVWYFHKHKTLRPA</sequence>
<name>A0ABS0YNA0_9BACT</name>
<evidence type="ECO:0000256" key="1">
    <source>
        <dbReference type="SAM" id="Phobius"/>
    </source>
</evidence>
<keyword evidence="1" id="KW-0472">Membrane</keyword>
<comment type="caution">
    <text evidence="2">The sequence shown here is derived from an EMBL/GenBank/DDBJ whole genome shotgun (WGS) entry which is preliminary data.</text>
</comment>